<dbReference type="SUPFAM" id="SSF53756">
    <property type="entry name" value="UDP-Glycosyltransferase/glycogen phosphorylase"/>
    <property type="match status" value="1"/>
</dbReference>
<keyword evidence="2" id="KW-1185">Reference proteome</keyword>
<proteinExistence type="predicted"/>
<protein>
    <submittedName>
        <fullName evidence="1">Uncharacterized protein</fullName>
    </submittedName>
</protein>
<accession>A0A8J3BX93</accession>
<reference evidence="1" key="1">
    <citation type="journal article" date="2014" name="Int. J. Syst. Evol. Microbiol.">
        <title>Complete genome sequence of Corynebacterium casei LMG S-19264T (=DSM 44701T), isolated from a smear-ripened cheese.</title>
        <authorList>
            <consortium name="US DOE Joint Genome Institute (JGI-PGF)"/>
            <person name="Walter F."/>
            <person name="Albersmeier A."/>
            <person name="Kalinowski J."/>
            <person name="Ruckert C."/>
        </authorList>
    </citation>
    <scope>NUCLEOTIDE SEQUENCE</scope>
    <source>
        <strain evidence="1">CGMCC 4.7299</strain>
    </source>
</reference>
<comment type="caution">
    <text evidence="1">The sequence shown here is derived from an EMBL/GenBank/DDBJ whole genome shotgun (WGS) entry which is preliminary data.</text>
</comment>
<sequence>MHLMVVGKSAYSRVIGTTVVPITIAGHTAQFMRPLLTYARSRAMTVSYAYPLHPAGCLMSDAADELPAGVAEFPFTDVEAAKAPLHIGYLSVEASIRRAIERNGRIDWVFLPYAYPLAPLLVSLRAVYGFKLALFLRGGDGYQWLDPGWSHAAQVFGGAEQARTACALYRESLMAADFVGVASAWLGSVVDRLGARWDAVVESPAAQWLGPGPAPSRDKRDISADPGVAVRAGALDPGRRWLLSAGRIHPDKHLDLAADIVAEAGLPGWQLVLAGAGGAAADLGDGGLRRLIERGEACIAEVPPRIIHRLYEGCDAYLQTALPSATFVDARPSSVTSAAFHGKPVVVPVAEAGGVTESLAPENVEAFGFDARRLDASRRADRADLVRRGAAAVRRLADPELRHRCGEANARHAASSSVAAVFDKLWVCLGTGKAVW</sequence>
<gene>
    <name evidence="1" type="ORF">GCM10012284_06810</name>
</gene>
<dbReference type="Proteomes" id="UP000656042">
    <property type="component" value="Unassembled WGS sequence"/>
</dbReference>
<dbReference type="AlphaFoldDB" id="A0A8J3BX93"/>
<dbReference type="Gene3D" id="3.40.50.2000">
    <property type="entry name" value="Glycogen Phosphorylase B"/>
    <property type="match status" value="1"/>
</dbReference>
<organism evidence="1 2">
    <name type="scientific">Mangrovihabitans endophyticus</name>
    <dbReference type="NCBI Taxonomy" id="1751298"/>
    <lineage>
        <taxon>Bacteria</taxon>
        <taxon>Bacillati</taxon>
        <taxon>Actinomycetota</taxon>
        <taxon>Actinomycetes</taxon>
        <taxon>Micromonosporales</taxon>
        <taxon>Micromonosporaceae</taxon>
        <taxon>Mangrovihabitans</taxon>
    </lineage>
</organism>
<reference evidence="1" key="2">
    <citation type="submission" date="2020-09" db="EMBL/GenBank/DDBJ databases">
        <authorList>
            <person name="Sun Q."/>
            <person name="Zhou Y."/>
        </authorList>
    </citation>
    <scope>NUCLEOTIDE SEQUENCE</scope>
    <source>
        <strain evidence="1">CGMCC 4.7299</strain>
    </source>
</reference>
<name>A0A8J3BX93_9ACTN</name>
<dbReference type="EMBL" id="BMMX01000001">
    <property type="protein sequence ID" value="GGK75452.1"/>
    <property type="molecule type" value="Genomic_DNA"/>
</dbReference>
<evidence type="ECO:0000313" key="2">
    <source>
        <dbReference type="Proteomes" id="UP000656042"/>
    </source>
</evidence>
<evidence type="ECO:0000313" key="1">
    <source>
        <dbReference type="EMBL" id="GGK75452.1"/>
    </source>
</evidence>